<name>A0A8S5Q482_9CAUD</name>
<accession>A0A8S5Q482</accession>
<dbReference type="EMBL" id="BK015567">
    <property type="protein sequence ID" value="DAE13625.1"/>
    <property type="molecule type" value="Genomic_DNA"/>
</dbReference>
<proteinExistence type="predicted"/>
<sequence>MKINAFTLVSDLPERIKQQILQEARQTFEGLSYPVDIQEELENVECSKMCDIECTVDVQKYYTERVK</sequence>
<reference evidence="1" key="1">
    <citation type="journal article" date="2021" name="Proc. Natl. Acad. Sci. U.S.A.">
        <title>A Catalog of Tens of Thousands of Viruses from Human Metagenomes Reveals Hidden Associations with Chronic Diseases.</title>
        <authorList>
            <person name="Tisza M.J."/>
            <person name="Buck C.B."/>
        </authorList>
    </citation>
    <scope>NUCLEOTIDE SEQUENCE</scope>
    <source>
        <strain evidence="1">CtVif31</strain>
    </source>
</reference>
<protein>
    <submittedName>
        <fullName evidence="1">Ubiquitin binding region protein</fullName>
    </submittedName>
</protein>
<organism evidence="1">
    <name type="scientific">Siphoviridae sp. ctVif31</name>
    <dbReference type="NCBI Taxonomy" id="2825532"/>
    <lineage>
        <taxon>Viruses</taxon>
        <taxon>Duplodnaviria</taxon>
        <taxon>Heunggongvirae</taxon>
        <taxon>Uroviricota</taxon>
        <taxon>Caudoviricetes</taxon>
    </lineage>
</organism>
<evidence type="ECO:0000313" key="1">
    <source>
        <dbReference type="EMBL" id="DAE13625.1"/>
    </source>
</evidence>